<sequence>MSFRLRSQPWTAPQWVPAAVKRPSSRCVLANVPTPIERWSLKDFGDGKQQFFIKRDDLTGTSLTGNKVRKLEFLLADAIEQGCDSIIAWGASTSNHCRSTAVALR</sequence>
<dbReference type="InterPro" id="IPR027278">
    <property type="entry name" value="ACCD_DCysDesulf"/>
</dbReference>
<dbReference type="OrthoDB" id="10058877at2759"/>
<dbReference type="Proteomes" id="UP000001307">
    <property type="component" value="Unassembled WGS sequence"/>
</dbReference>
<dbReference type="PANTHER" id="PTHR43780:SF2">
    <property type="entry name" value="1-AMINOCYCLOPROPANE-1-CARBOXYLATE DEAMINASE-RELATED"/>
    <property type="match status" value="1"/>
</dbReference>
<evidence type="ECO:0000313" key="5">
    <source>
        <dbReference type="Proteomes" id="UP000001307"/>
    </source>
</evidence>
<accession>E4XBZ0</accession>
<evidence type="ECO:0000256" key="1">
    <source>
        <dbReference type="ARBA" id="ARBA00001933"/>
    </source>
</evidence>
<gene>
    <name evidence="4" type="ORF">GSOID_T00006647001</name>
</gene>
<dbReference type="AlphaFoldDB" id="E4XBZ0"/>
<dbReference type="SUPFAM" id="SSF53686">
    <property type="entry name" value="Tryptophan synthase beta subunit-like PLP-dependent enzymes"/>
    <property type="match status" value="1"/>
</dbReference>
<comment type="cofactor">
    <cofactor evidence="1">
        <name>pyridoxal 5'-phosphate</name>
        <dbReference type="ChEBI" id="CHEBI:597326"/>
    </cofactor>
</comment>
<reference evidence="4" key="1">
    <citation type="journal article" date="2010" name="Science">
        <title>Plasticity of animal genome architecture unmasked by rapid evolution of a pelagic tunicate.</title>
        <authorList>
            <person name="Denoeud F."/>
            <person name="Henriet S."/>
            <person name="Mungpakdee S."/>
            <person name="Aury J.M."/>
            <person name="Da Silva C."/>
            <person name="Brinkmann H."/>
            <person name="Mikhaleva J."/>
            <person name="Olsen L.C."/>
            <person name="Jubin C."/>
            <person name="Canestro C."/>
            <person name="Bouquet J.M."/>
            <person name="Danks G."/>
            <person name="Poulain J."/>
            <person name="Campsteijn C."/>
            <person name="Adamski M."/>
            <person name="Cross I."/>
            <person name="Yadetie F."/>
            <person name="Muffato M."/>
            <person name="Louis A."/>
            <person name="Butcher S."/>
            <person name="Tsagkogeorga G."/>
            <person name="Konrad A."/>
            <person name="Singh S."/>
            <person name="Jensen M.F."/>
            <person name="Cong E.H."/>
            <person name="Eikeseth-Otteraa H."/>
            <person name="Noel B."/>
            <person name="Anthouard V."/>
            <person name="Porcel B.M."/>
            <person name="Kachouri-Lafond R."/>
            <person name="Nishino A."/>
            <person name="Ugolini M."/>
            <person name="Chourrout P."/>
            <person name="Nishida H."/>
            <person name="Aasland R."/>
            <person name="Huzurbazar S."/>
            <person name="Westhof E."/>
            <person name="Delsuc F."/>
            <person name="Lehrach H."/>
            <person name="Reinhardt R."/>
            <person name="Weissenbach J."/>
            <person name="Roy S.W."/>
            <person name="Artiguenave F."/>
            <person name="Postlethwait J.H."/>
            <person name="Manak J.R."/>
            <person name="Thompson E.M."/>
            <person name="Jaillon O."/>
            <person name="Du Pasquier L."/>
            <person name="Boudinot P."/>
            <person name="Liberles D.A."/>
            <person name="Volff J.N."/>
            <person name="Philippe H."/>
            <person name="Lenhard B."/>
            <person name="Roest Crollius H."/>
            <person name="Wincker P."/>
            <person name="Chourrout D."/>
        </authorList>
    </citation>
    <scope>NUCLEOTIDE SEQUENCE [LARGE SCALE GENOMIC DNA]</scope>
</reference>
<dbReference type="EMBL" id="FN653034">
    <property type="protein sequence ID" value="CBY09115.1"/>
    <property type="molecule type" value="Genomic_DNA"/>
</dbReference>
<dbReference type="Gene3D" id="3.40.50.1100">
    <property type="match status" value="1"/>
</dbReference>
<evidence type="ECO:0000256" key="2">
    <source>
        <dbReference type="ARBA" id="ARBA00008639"/>
    </source>
</evidence>
<evidence type="ECO:0000256" key="3">
    <source>
        <dbReference type="ARBA" id="ARBA00022898"/>
    </source>
</evidence>
<keyword evidence="5" id="KW-1185">Reference proteome</keyword>
<comment type="similarity">
    <text evidence="2">Belongs to the ACC deaminase/D-cysteine desulfhydrase family.</text>
</comment>
<keyword evidence="3" id="KW-0663">Pyridoxal phosphate</keyword>
<evidence type="ECO:0000313" key="4">
    <source>
        <dbReference type="EMBL" id="CBY09115.1"/>
    </source>
</evidence>
<dbReference type="GO" id="GO:0019148">
    <property type="term" value="F:D-cysteine desulfhydrase activity"/>
    <property type="evidence" value="ECO:0007669"/>
    <property type="project" value="TreeGrafter"/>
</dbReference>
<dbReference type="PANTHER" id="PTHR43780">
    <property type="entry name" value="1-AMINOCYCLOPROPANE-1-CARBOXYLATE DEAMINASE-RELATED"/>
    <property type="match status" value="1"/>
</dbReference>
<protein>
    <recommendedName>
        <fullName evidence="6">Tryptophan synthase beta chain-like PALP domain-containing protein</fullName>
    </recommendedName>
</protein>
<organism evidence="4">
    <name type="scientific">Oikopleura dioica</name>
    <name type="common">Tunicate</name>
    <dbReference type="NCBI Taxonomy" id="34765"/>
    <lineage>
        <taxon>Eukaryota</taxon>
        <taxon>Metazoa</taxon>
        <taxon>Chordata</taxon>
        <taxon>Tunicata</taxon>
        <taxon>Appendicularia</taxon>
        <taxon>Copelata</taxon>
        <taxon>Oikopleuridae</taxon>
        <taxon>Oikopleura</taxon>
    </lineage>
</organism>
<evidence type="ECO:0008006" key="6">
    <source>
        <dbReference type="Google" id="ProtNLM"/>
    </source>
</evidence>
<name>E4XBZ0_OIKDI</name>
<proteinExistence type="inferred from homology"/>
<dbReference type="InParanoid" id="E4XBZ0"/>
<dbReference type="InterPro" id="IPR036052">
    <property type="entry name" value="TrpB-like_PALP_sf"/>
</dbReference>